<dbReference type="InterPro" id="IPR003439">
    <property type="entry name" value="ABC_transporter-like_ATP-bd"/>
</dbReference>
<feature type="transmembrane region" description="Helical" evidence="5">
    <location>
        <begin position="176"/>
        <end position="194"/>
    </location>
</feature>
<dbReference type="RefSeq" id="WP_133260850.1">
    <property type="nucleotide sequence ID" value="NZ_SJCY01000001.1"/>
</dbReference>
<dbReference type="GO" id="GO:0005524">
    <property type="term" value="F:ATP binding"/>
    <property type="evidence" value="ECO:0007669"/>
    <property type="project" value="UniProtKB-KW"/>
</dbReference>
<feature type="transmembrane region" description="Helical" evidence="5">
    <location>
        <begin position="264"/>
        <end position="285"/>
    </location>
</feature>
<dbReference type="Pfam" id="PF00664">
    <property type="entry name" value="ABC_membrane"/>
    <property type="match status" value="1"/>
</dbReference>
<dbReference type="Pfam" id="PF00005">
    <property type="entry name" value="ABC_tran"/>
    <property type="match status" value="1"/>
</dbReference>
<dbReference type="InterPro" id="IPR027417">
    <property type="entry name" value="P-loop_NTPase"/>
</dbReference>
<comment type="subcellular location">
    <subcellularLocation>
        <location evidence="1">Cell membrane</location>
        <topology evidence="1">Multi-pass membrane protein</topology>
    </subcellularLocation>
</comment>
<sequence>MKYYIYLEDYAICMSENTSLKGAIKKLFNLINLEKSEIKNVYIYAVLNGAIILSLPLGIQAIINLMFGVNLSTSLVVMIALVIFGVLLNGIFQIKQMRVIEKLQQRIFTRLTFAYAYRIPKINLISIDKYYLPELVNRFFDTATLQKGLSKLLLDLPTATIQVLFGIVLLGFYHPIFVVFGITLLLVGIVIFYSSSSKGFTSSIEESDYKYKVAFWLEELARSIKTFKYHQQTDLHLKRTDDLVGGYLNSRNNHFSVLLLQYRVIIGFKVIVTAAMLVVGAFLFINQVINLGQFIATEIIIITIINAMEKLIISLEVVYDVLTALEKIDKVLEKPLDNDSDELITLENWLPVDGLKVTATNLNFGFEDENLILKDINLSINAGEKVCIYGAQDSGKSTLIKLLTGLWQNYNGGLMINNIPVRNISPSVLHHEISFYLTDDELFTGTLIENITLGEKDIDFNELQKVIELVGLSDFVSRKRKGFETVLDSQGKKLSYNIVQKILLARCLYKKPSLLLLEDGWMYIDEESKNKIIAYLTSKSTNFTMIAVSNDPAFMAKCDKTFIMDGGKINGYDHVSTG</sequence>
<gene>
    <name evidence="8" type="ORF">EZJ43_01315</name>
</gene>
<dbReference type="PANTHER" id="PTHR43394">
    <property type="entry name" value="ATP-DEPENDENT PERMEASE MDL1, MITOCHONDRIAL"/>
    <property type="match status" value="1"/>
</dbReference>
<dbReference type="InterPro" id="IPR036640">
    <property type="entry name" value="ABC1_TM_sf"/>
</dbReference>
<organism evidence="8 9">
    <name type="scientific">Pedobacter changchengzhani</name>
    <dbReference type="NCBI Taxonomy" id="2529274"/>
    <lineage>
        <taxon>Bacteria</taxon>
        <taxon>Pseudomonadati</taxon>
        <taxon>Bacteroidota</taxon>
        <taxon>Sphingobacteriia</taxon>
        <taxon>Sphingobacteriales</taxon>
        <taxon>Sphingobacteriaceae</taxon>
        <taxon>Pedobacter</taxon>
    </lineage>
</organism>
<dbReference type="AlphaFoldDB" id="A0A4R5MPL6"/>
<dbReference type="SUPFAM" id="SSF52540">
    <property type="entry name" value="P-loop containing nucleoside triphosphate hydrolases"/>
    <property type="match status" value="1"/>
</dbReference>
<dbReference type="PROSITE" id="PS50893">
    <property type="entry name" value="ABC_TRANSPORTER_2"/>
    <property type="match status" value="1"/>
</dbReference>
<dbReference type="InterPro" id="IPR011527">
    <property type="entry name" value="ABC1_TM_dom"/>
</dbReference>
<comment type="caution">
    <text evidence="8">The sequence shown here is derived from an EMBL/GenBank/DDBJ whole genome shotgun (WGS) entry which is preliminary data.</text>
</comment>
<evidence type="ECO:0000313" key="8">
    <source>
        <dbReference type="EMBL" id="TDG37762.1"/>
    </source>
</evidence>
<evidence type="ECO:0000313" key="9">
    <source>
        <dbReference type="Proteomes" id="UP000295668"/>
    </source>
</evidence>
<keyword evidence="8" id="KW-0547">Nucleotide-binding</keyword>
<dbReference type="PANTHER" id="PTHR43394:SF4">
    <property type="entry name" value="TOXIN SECRETION ABC TRANSPORTER ATP-BINDING PROTEIN"/>
    <property type="match status" value="1"/>
</dbReference>
<feature type="transmembrane region" description="Helical" evidence="5">
    <location>
        <begin position="291"/>
        <end position="308"/>
    </location>
</feature>
<keyword evidence="8" id="KW-0067">ATP-binding</keyword>
<feature type="domain" description="ABC transporter" evidence="6">
    <location>
        <begin position="357"/>
        <end position="577"/>
    </location>
</feature>
<feature type="domain" description="ABC transmembrane type-1" evidence="7">
    <location>
        <begin position="43"/>
        <end position="320"/>
    </location>
</feature>
<proteinExistence type="predicted"/>
<dbReference type="GO" id="GO:0016887">
    <property type="term" value="F:ATP hydrolysis activity"/>
    <property type="evidence" value="ECO:0007669"/>
    <property type="project" value="InterPro"/>
</dbReference>
<keyword evidence="2 5" id="KW-0812">Transmembrane</keyword>
<reference evidence="8 9" key="1">
    <citation type="submission" date="2019-02" db="EMBL/GenBank/DDBJ databases">
        <title>Pedobacter sp. nov., a novel speices isolated from soil of pinguins habitat in Antarcitica.</title>
        <authorList>
            <person name="He R.-H."/>
        </authorList>
    </citation>
    <scope>NUCLEOTIDE SEQUENCE [LARGE SCALE GENOMIC DNA]</scope>
    <source>
        <strain evidence="8 9">E01020</strain>
    </source>
</reference>
<keyword evidence="9" id="KW-1185">Reference proteome</keyword>
<evidence type="ECO:0000259" key="6">
    <source>
        <dbReference type="PROSITE" id="PS50893"/>
    </source>
</evidence>
<evidence type="ECO:0000259" key="7">
    <source>
        <dbReference type="PROSITE" id="PS50929"/>
    </source>
</evidence>
<keyword evidence="4 5" id="KW-0472">Membrane</keyword>
<protein>
    <submittedName>
        <fullName evidence="8">ABC transporter ATP-binding protein</fullName>
    </submittedName>
</protein>
<keyword evidence="3 5" id="KW-1133">Transmembrane helix</keyword>
<dbReference type="PROSITE" id="PS50929">
    <property type="entry name" value="ABC_TM1F"/>
    <property type="match status" value="1"/>
</dbReference>
<dbReference type="SUPFAM" id="SSF90123">
    <property type="entry name" value="ABC transporter transmembrane region"/>
    <property type="match status" value="1"/>
</dbReference>
<dbReference type="Proteomes" id="UP000295668">
    <property type="component" value="Unassembled WGS sequence"/>
</dbReference>
<accession>A0A4R5MPL6</accession>
<feature type="transmembrane region" description="Helical" evidence="5">
    <location>
        <begin position="41"/>
        <end position="63"/>
    </location>
</feature>
<dbReference type="Gene3D" id="1.20.1560.10">
    <property type="entry name" value="ABC transporter type 1, transmembrane domain"/>
    <property type="match status" value="1"/>
</dbReference>
<evidence type="ECO:0000256" key="5">
    <source>
        <dbReference type="SAM" id="Phobius"/>
    </source>
</evidence>
<dbReference type="Gene3D" id="3.40.50.300">
    <property type="entry name" value="P-loop containing nucleotide triphosphate hydrolases"/>
    <property type="match status" value="1"/>
</dbReference>
<dbReference type="InterPro" id="IPR039421">
    <property type="entry name" value="Type_1_exporter"/>
</dbReference>
<evidence type="ECO:0000256" key="4">
    <source>
        <dbReference type="ARBA" id="ARBA00023136"/>
    </source>
</evidence>
<evidence type="ECO:0000256" key="2">
    <source>
        <dbReference type="ARBA" id="ARBA00022692"/>
    </source>
</evidence>
<name>A0A4R5MPL6_9SPHI</name>
<dbReference type="GO" id="GO:0005886">
    <property type="term" value="C:plasma membrane"/>
    <property type="evidence" value="ECO:0007669"/>
    <property type="project" value="UniProtKB-SubCell"/>
</dbReference>
<evidence type="ECO:0000256" key="3">
    <source>
        <dbReference type="ARBA" id="ARBA00022989"/>
    </source>
</evidence>
<feature type="transmembrane region" description="Helical" evidence="5">
    <location>
        <begin position="69"/>
        <end position="92"/>
    </location>
</feature>
<evidence type="ECO:0000256" key="1">
    <source>
        <dbReference type="ARBA" id="ARBA00004651"/>
    </source>
</evidence>
<dbReference type="GO" id="GO:0015421">
    <property type="term" value="F:ABC-type oligopeptide transporter activity"/>
    <property type="evidence" value="ECO:0007669"/>
    <property type="project" value="TreeGrafter"/>
</dbReference>
<dbReference type="EMBL" id="SJCY01000001">
    <property type="protein sequence ID" value="TDG37762.1"/>
    <property type="molecule type" value="Genomic_DNA"/>
</dbReference>
<dbReference type="OrthoDB" id="311344at2"/>